<evidence type="ECO:0000256" key="2">
    <source>
        <dbReference type="ARBA" id="ARBA00022695"/>
    </source>
</evidence>
<sequence>MNYSALIVAAGSGTRMKLGYNKAYYRLDERTILEHTMDIFLSDPDCSEVVIVTDSEMFRKEIPGRIPGRVVLVSGGSSREESVSNGLNAVASEVVFVHDGARPFLSKACLEAMKQTMETEEAACLMVPCKDTIKVVEGGYIVKTIERNTIKAAQTPQAFRTELLVHCMDLARKEGYQGTDDCSIVEHFSSAKIRVVEGSYENFKITTPEDLKR</sequence>
<comment type="pathway">
    <text evidence="4">Isoprenoid biosynthesis; isopentenyl diphosphate biosynthesis via DXP pathway; isopentenyl diphosphate from 1-deoxy-D-xylulose 5-phosphate: step 2/6.</text>
</comment>
<comment type="caution">
    <text evidence="5">The sequence shown here is derived from an EMBL/GenBank/DDBJ whole genome shotgun (WGS) entry which is preliminary data.</text>
</comment>
<dbReference type="FunFam" id="3.90.550.10:FF:000003">
    <property type="entry name" value="2-C-methyl-D-erythritol 4-phosphate cytidylyltransferase"/>
    <property type="match status" value="1"/>
</dbReference>
<feature type="site" description="Positions MEP for the nucleophilic attack" evidence="4">
    <location>
        <position position="147"/>
    </location>
</feature>
<dbReference type="GO" id="GO:0050518">
    <property type="term" value="F:2-C-methyl-D-erythritol 4-phosphate cytidylyltransferase activity"/>
    <property type="evidence" value="ECO:0007669"/>
    <property type="project" value="UniProtKB-UniRule"/>
</dbReference>
<organism evidence="5 6">
    <name type="scientific">Stecheria intestinalis</name>
    <dbReference type="NCBI Taxonomy" id="2606630"/>
    <lineage>
        <taxon>Bacteria</taxon>
        <taxon>Bacillati</taxon>
        <taxon>Bacillota</taxon>
        <taxon>Erysipelotrichia</taxon>
        <taxon>Erysipelotrichales</taxon>
        <taxon>Erysipelotrichaceae</taxon>
        <taxon>Stecheria</taxon>
    </lineage>
</organism>
<dbReference type="Pfam" id="PF01128">
    <property type="entry name" value="IspD"/>
    <property type="match status" value="1"/>
</dbReference>
<dbReference type="EC" id="2.7.7.60" evidence="4"/>
<dbReference type="Gene3D" id="3.90.550.10">
    <property type="entry name" value="Spore Coat Polysaccharide Biosynthesis Protein SpsA, Chain A"/>
    <property type="match status" value="1"/>
</dbReference>
<evidence type="ECO:0000313" key="6">
    <source>
        <dbReference type="Proteomes" id="UP000461880"/>
    </source>
</evidence>
<proteinExistence type="inferred from homology"/>
<dbReference type="InterPro" id="IPR034683">
    <property type="entry name" value="IspD/TarI"/>
</dbReference>
<dbReference type="InterPro" id="IPR029044">
    <property type="entry name" value="Nucleotide-diphossugar_trans"/>
</dbReference>
<dbReference type="NCBIfam" id="TIGR00453">
    <property type="entry name" value="ispD"/>
    <property type="match status" value="1"/>
</dbReference>
<dbReference type="PANTHER" id="PTHR32125:SF4">
    <property type="entry name" value="2-C-METHYL-D-ERYTHRITOL 4-PHOSPHATE CYTIDYLYLTRANSFERASE, CHLOROPLASTIC"/>
    <property type="match status" value="1"/>
</dbReference>
<dbReference type="Proteomes" id="UP000461880">
    <property type="component" value="Unassembled WGS sequence"/>
</dbReference>
<dbReference type="AlphaFoldDB" id="A0A7X2NSJ0"/>
<accession>A0A7X2NSJ0</accession>
<dbReference type="InterPro" id="IPR050088">
    <property type="entry name" value="IspD/TarI_cytidylyltransf_bact"/>
</dbReference>
<dbReference type="SUPFAM" id="SSF53448">
    <property type="entry name" value="Nucleotide-diphospho-sugar transferases"/>
    <property type="match status" value="1"/>
</dbReference>
<gene>
    <name evidence="4 5" type="primary">ispD</name>
    <name evidence="5" type="ORF">FYJ51_05435</name>
</gene>
<keyword evidence="2 4" id="KW-0548">Nucleotidyltransferase</keyword>
<evidence type="ECO:0000256" key="3">
    <source>
        <dbReference type="ARBA" id="ARBA00023229"/>
    </source>
</evidence>
<keyword evidence="1 4" id="KW-0808">Transferase</keyword>
<keyword evidence="6" id="KW-1185">Reference proteome</keyword>
<evidence type="ECO:0000256" key="1">
    <source>
        <dbReference type="ARBA" id="ARBA00022679"/>
    </source>
</evidence>
<evidence type="ECO:0000256" key="4">
    <source>
        <dbReference type="HAMAP-Rule" id="MF_00108"/>
    </source>
</evidence>
<dbReference type="RefSeq" id="WP_105304870.1">
    <property type="nucleotide sequence ID" value="NZ_VUMN01000010.1"/>
</dbReference>
<evidence type="ECO:0000313" key="5">
    <source>
        <dbReference type="EMBL" id="MSS58343.1"/>
    </source>
</evidence>
<comment type="function">
    <text evidence="4">Catalyzes the formation of 4-diphosphocytidyl-2-C-methyl-D-erythritol from CTP and 2-C-methyl-D-erythritol 4-phosphate (MEP).</text>
</comment>
<dbReference type="HAMAP" id="MF_00108">
    <property type="entry name" value="IspD"/>
    <property type="match status" value="1"/>
</dbReference>
<dbReference type="PANTHER" id="PTHR32125">
    <property type="entry name" value="2-C-METHYL-D-ERYTHRITOL 4-PHOSPHATE CYTIDYLYLTRANSFERASE, CHLOROPLASTIC"/>
    <property type="match status" value="1"/>
</dbReference>
<comment type="catalytic activity">
    <reaction evidence="4">
        <text>2-C-methyl-D-erythritol 4-phosphate + CTP + H(+) = 4-CDP-2-C-methyl-D-erythritol + diphosphate</text>
        <dbReference type="Rhea" id="RHEA:13429"/>
        <dbReference type="ChEBI" id="CHEBI:15378"/>
        <dbReference type="ChEBI" id="CHEBI:33019"/>
        <dbReference type="ChEBI" id="CHEBI:37563"/>
        <dbReference type="ChEBI" id="CHEBI:57823"/>
        <dbReference type="ChEBI" id="CHEBI:58262"/>
        <dbReference type="EC" id="2.7.7.60"/>
    </reaction>
</comment>
<dbReference type="GO" id="GO:0019288">
    <property type="term" value="P:isopentenyl diphosphate biosynthetic process, methylerythritol 4-phosphate pathway"/>
    <property type="evidence" value="ECO:0007669"/>
    <property type="project" value="UniProtKB-UniRule"/>
</dbReference>
<keyword evidence="3 4" id="KW-0414">Isoprene biosynthesis</keyword>
<feature type="site" description="Transition state stabilizer" evidence="4">
    <location>
        <position position="15"/>
    </location>
</feature>
<dbReference type="InterPro" id="IPR001228">
    <property type="entry name" value="IspD"/>
</dbReference>
<comment type="similarity">
    <text evidence="4">Belongs to the IspD/TarI cytidylyltransferase family. IspD subfamily.</text>
</comment>
<name>A0A7X2NSJ0_9FIRM</name>
<dbReference type="CDD" id="cd02516">
    <property type="entry name" value="CDP-ME_synthetase"/>
    <property type="match status" value="1"/>
</dbReference>
<feature type="site" description="Transition state stabilizer" evidence="4">
    <location>
        <position position="22"/>
    </location>
</feature>
<dbReference type="EMBL" id="VUMN01000010">
    <property type="protein sequence ID" value="MSS58343.1"/>
    <property type="molecule type" value="Genomic_DNA"/>
</dbReference>
<dbReference type="UniPathway" id="UPA00056">
    <property type="reaction ID" value="UER00093"/>
</dbReference>
<protein>
    <recommendedName>
        <fullName evidence="4">2-C-methyl-D-erythritol 4-phosphate cytidylyltransferase</fullName>
        <ecNumber evidence="4">2.7.7.60</ecNumber>
    </recommendedName>
    <alternativeName>
        <fullName evidence="4">4-diphosphocytidyl-2C-methyl-D-erythritol synthase</fullName>
    </alternativeName>
    <alternativeName>
        <fullName evidence="4">MEP cytidylyltransferase</fullName>
        <shortName evidence="4">MCT</shortName>
    </alternativeName>
</protein>
<reference evidence="5 6" key="1">
    <citation type="submission" date="2019-08" db="EMBL/GenBank/DDBJ databases">
        <title>In-depth cultivation of the pig gut microbiome towards novel bacterial diversity and tailored functional studies.</title>
        <authorList>
            <person name="Wylensek D."/>
            <person name="Hitch T.C.A."/>
            <person name="Clavel T."/>
        </authorList>
    </citation>
    <scope>NUCLEOTIDE SEQUENCE [LARGE SCALE GENOMIC DNA]</scope>
    <source>
        <strain evidence="5 6">Oil+RF-744-GAM-WT-6</strain>
    </source>
</reference>
<feature type="site" description="Positions MEP for the nucleophilic attack" evidence="4">
    <location>
        <position position="204"/>
    </location>
</feature>